<sequence length="157" mass="16481">MSLSDLVETLQALPSEAPVVFLTDEGEIGAGYHVTELKLSHVTSIDCGTRIANWSEAALQLLDGANGRHMTVGKLSAILGQSMSRVSGLATVPLKAEFAHGNEGMQLYGIDTPELTGAKVIVRLTQLRAQCKPAPEMPANQNLSSCCGASPQSQCCG</sequence>
<evidence type="ECO:0000313" key="2">
    <source>
        <dbReference type="Proteomes" id="UP001209803"/>
    </source>
</evidence>
<evidence type="ECO:0000313" key="1">
    <source>
        <dbReference type="EMBL" id="WFE91528.1"/>
    </source>
</evidence>
<keyword evidence="2" id="KW-1185">Reference proteome</keyword>
<gene>
    <name evidence="1" type="ORF">K1718_09265</name>
</gene>
<dbReference type="RefSeq" id="WP_265684005.1">
    <property type="nucleotide sequence ID" value="NZ_CP120863.1"/>
</dbReference>
<reference evidence="1 2" key="1">
    <citation type="submission" date="2023-03" db="EMBL/GenBank/DDBJ databases">
        <title>Roseibium porphyridii sp. nov. and Roseibium rhodosorbium sp. nov. isolated from marine algae, Porphyridium cruentum and Rhodosorus marinus, respectively.</title>
        <authorList>
            <person name="Lee M.W."/>
            <person name="Choi B.J."/>
            <person name="Lee J.K."/>
            <person name="Choi D.G."/>
            <person name="Baek J.H."/>
            <person name="Bayburt H."/>
            <person name="Kim J.M."/>
            <person name="Han D.M."/>
            <person name="Kim K.H."/>
            <person name="Jeon C.O."/>
        </authorList>
    </citation>
    <scope>NUCLEOTIDE SEQUENCE [LARGE SCALE GENOMIC DNA]</scope>
    <source>
        <strain evidence="1 2">KMA01</strain>
    </source>
</reference>
<accession>A0ABY8F7Q2</accession>
<dbReference type="Proteomes" id="UP001209803">
    <property type="component" value="Chromosome"/>
</dbReference>
<proteinExistence type="predicted"/>
<dbReference type="EMBL" id="CP120863">
    <property type="protein sequence ID" value="WFE91528.1"/>
    <property type="molecule type" value="Genomic_DNA"/>
</dbReference>
<dbReference type="Pfam" id="PF20001">
    <property type="entry name" value="DUF6428"/>
    <property type="match status" value="1"/>
</dbReference>
<dbReference type="InterPro" id="IPR045534">
    <property type="entry name" value="DUF6428"/>
</dbReference>
<name>A0ABY8F7Q2_9HYPH</name>
<organism evidence="1 2">
    <name type="scientific">Roseibium porphyridii</name>
    <dbReference type="NCBI Taxonomy" id="2866279"/>
    <lineage>
        <taxon>Bacteria</taxon>
        <taxon>Pseudomonadati</taxon>
        <taxon>Pseudomonadota</taxon>
        <taxon>Alphaproteobacteria</taxon>
        <taxon>Hyphomicrobiales</taxon>
        <taxon>Stappiaceae</taxon>
        <taxon>Roseibium</taxon>
    </lineage>
</organism>
<protein>
    <submittedName>
        <fullName evidence="1">DUF6428 family protein</fullName>
    </submittedName>
</protein>